<dbReference type="GO" id="GO:0003677">
    <property type="term" value="F:DNA binding"/>
    <property type="evidence" value="ECO:0007669"/>
    <property type="project" value="UniProtKB-UniRule"/>
</dbReference>
<dbReference type="AlphaFoldDB" id="A0AA41XFF1"/>
<reference evidence="6" key="1">
    <citation type="submission" date="2022-08" db="EMBL/GenBank/DDBJ databases">
        <authorList>
            <person name="Deng Y."/>
            <person name="Han X.-F."/>
            <person name="Zhang Y.-Q."/>
        </authorList>
    </citation>
    <scope>NUCLEOTIDE SEQUENCE</scope>
    <source>
        <strain evidence="6">CPCC 203407</strain>
    </source>
</reference>
<evidence type="ECO:0000256" key="2">
    <source>
        <dbReference type="ARBA" id="ARBA00023125"/>
    </source>
</evidence>
<dbReference type="RefSeq" id="WP_259525126.1">
    <property type="nucleotide sequence ID" value="NZ_JANLCK010000001.1"/>
</dbReference>
<evidence type="ECO:0000256" key="4">
    <source>
        <dbReference type="PROSITE-ProRule" id="PRU00335"/>
    </source>
</evidence>
<evidence type="ECO:0000313" key="6">
    <source>
        <dbReference type="EMBL" id="MCS5724698.1"/>
    </source>
</evidence>
<dbReference type="InterPro" id="IPR036271">
    <property type="entry name" value="Tet_transcr_reg_TetR-rel_C_sf"/>
</dbReference>
<dbReference type="InterPro" id="IPR009057">
    <property type="entry name" value="Homeodomain-like_sf"/>
</dbReference>
<dbReference type="EMBL" id="JANLCK010000001">
    <property type="protein sequence ID" value="MCS5724698.1"/>
    <property type="molecule type" value="Genomic_DNA"/>
</dbReference>
<feature type="domain" description="HTH tetR-type" evidence="5">
    <location>
        <begin position="15"/>
        <end position="75"/>
    </location>
</feature>
<comment type="caution">
    <text evidence="6">The sequence shown here is derived from an EMBL/GenBank/DDBJ whole genome shotgun (WGS) entry which is preliminary data.</text>
</comment>
<dbReference type="PROSITE" id="PS50977">
    <property type="entry name" value="HTH_TETR_2"/>
    <property type="match status" value="1"/>
</dbReference>
<dbReference type="PANTHER" id="PTHR47506:SF1">
    <property type="entry name" value="HTH-TYPE TRANSCRIPTIONAL REGULATOR YJDC"/>
    <property type="match status" value="1"/>
</dbReference>
<keyword evidence="1" id="KW-0805">Transcription regulation</keyword>
<dbReference type="Gene3D" id="1.10.357.10">
    <property type="entry name" value="Tetracycline Repressor, domain 2"/>
    <property type="match status" value="1"/>
</dbReference>
<keyword evidence="7" id="KW-1185">Reference proteome</keyword>
<gene>
    <name evidence="6" type="ORF">N1028_02185</name>
</gene>
<keyword evidence="3" id="KW-0804">Transcription</keyword>
<sequence>MSSAAGLEGERIRPSAARERLLTTASELFYREGIGRVGMDRVLSEAGVPRATMYRHFSGKEALVAACLEREDERVRAALTASPDPDADRLLVLIADDLTGRHSRGCPFINAAIEYPDPASEVRRIVAAHRAWFVELIERALGSSSPASDLAAEIVLLRDGALVGGYLDEPDAVRAAFLRAARALIDPAR</sequence>
<dbReference type="Pfam" id="PF00440">
    <property type="entry name" value="TetR_N"/>
    <property type="match status" value="1"/>
</dbReference>
<dbReference type="Proteomes" id="UP001165587">
    <property type="component" value="Unassembled WGS sequence"/>
</dbReference>
<dbReference type="PANTHER" id="PTHR47506">
    <property type="entry name" value="TRANSCRIPTIONAL REGULATORY PROTEIN"/>
    <property type="match status" value="1"/>
</dbReference>
<feature type="DNA-binding region" description="H-T-H motif" evidence="4">
    <location>
        <begin position="38"/>
        <end position="57"/>
    </location>
</feature>
<dbReference type="PRINTS" id="PR00455">
    <property type="entry name" value="HTHTETR"/>
</dbReference>
<evidence type="ECO:0000256" key="1">
    <source>
        <dbReference type="ARBA" id="ARBA00023015"/>
    </source>
</evidence>
<keyword evidence="2 4" id="KW-0238">DNA-binding</keyword>
<name>A0AA41XFF1_9MICO</name>
<organism evidence="6 7">
    <name type="scientific">Herbiconiux oxytropis</name>
    <dbReference type="NCBI Taxonomy" id="2970915"/>
    <lineage>
        <taxon>Bacteria</taxon>
        <taxon>Bacillati</taxon>
        <taxon>Actinomycetota</taxon>
        <taxon>Actinomycetes</taxon>
        <taxon>Micrococcales</taxon>
        <taxon>Microbacteriaceae</taxon>
        <taxon>Herbiconiux</taxon>
    </lineage>
</organism>
<protein>
    <submittedName>
        <fullName evidence="6">TetR/AcrR family transcriptional regulator</fullName>
    </submittedName>
</protein>
<dbReference type="SUPFAM" id="SSF48498">
    <property type="entry name" value="Tetracyclin repressor-like, C-terminal domain"/>
    <property type="match status" value="1"/>
</dbReference>
<dbReference type="SUPFAM" id="SSF46689">
    <property type="entry name" value="Homeodomain-like"/>
    <property type="match status" value="1"/>
</dbReference>
<proteinExistence type="predicted"/>
<evidence type="ECO:0000259" key="5">
    <source>
        <dbReference type="PROSITE" id="PS50977"/>
    </source>
</evidence>
<evidence type="ECO:0000256" key="3">
    <source>
        <dbReference type="ARBA" id="ARBA00023163"/>
    </source>
</evidence>
<dbReference type="InterPro" id="IPR001647">
    <property type="entry name" value="HTH_TetR"/>
</dbReference>
<accession>A0AA41XFF1</accession>
<evidence type="ECO:0000313" key="7">
    <source>
        <dbReference type="Proteomes" id="UP001165587"/>
    </source>
</evidence>